<protein>
    <recommendedName>
        <fullName evidence="2">DUF6079 domain-containing protein</fullName>
    </recommendedName>
</protein>
<feature type="region of interest" description="Disordered" evidence="1">
    <location>
        <begin position="1234"/>
        <end position="1262"/>
    </location>
</feature>
<evidence type="ECO:0000256" key="1">
    <source>
        <dbReference type="SAM" id="MobiDB-lite"/>
    </source>
</evidence>
<dbReference type="EMBL" id="JANUCP010000007">
    <property type="protein sequence ID" value="MCS3920781.1"/>
    <property type="molecule type" value="Genomic_DNA"/>
</dbReference>
<keyword evidence="4" id="KW-1185">Reference proteome</keyword>
<evidence type="ECO:0000313" key="3">
    <source>
        <dbReference type="EMBL" id="MCS3920781.1"/>
    </source>
</evidence>
<evidence type="ECO:0000259" key="2">
    <source>
        <dbReference type="Pfam" id="PF19557"/>
    </source>
</evidence>
<proteinExistence type="predicted"/>
<dbReference type="Pfam" id="PF19557">
    <property type="entry name" value="DUF6079_1st"/>
    <property type="match status" value="1"/>
</dbReference>
<sequence length="1262" mass="142808">MRIGDFVEVANVNPVIQLSQVRDATRTKDFPNELAPLIDSYIVVEGSNAAALHGLISALPTGGAFLLSGVYGTGKSHLMAVIGLLAEFPEARNRFAARNPTWMPFLQALPDRRFFTTYISLDEFDPTAFALEAIVAKEFAAEAERKGFSLPTDTSARGEWLHNVWQTVRQRGFSGIVLLLDELAMFLNAKSGESLNRDASFLQFLAQATARLPLLLVGALQRGVEDLQRVEPYALTQVRDRFQQTWLLGLAHALPLVNQVLVRKRNEAQLHRLIAELRQQSRWAQQFSVEQLFACYPFHPLTIRCLERSIGAFFSRTRSIVTFVQWSVGERLNSDWWQLITPDMLVEHFEPDMQIHPQLRPFAQQVLPYFRKWDEGRGTGDESERLVKTLLAFQVGGEEPSAQTLADALMKDADEVWTLLERLRTEANFLEAVKRTGSPNDTYRLDPQITVTDALRRRLNEAIQSLADDDARLLRFAWECRSEDWTPPPLFELRTLTVSWMRTQRRIAVTVTDLRRLTETQLRQIVASLSSPHTDECMHLFVAVPIAIDEQRKHFEGLMKALQASLPAIKEATGQERFASAVAALLPRKPNDAEMRRWKENAAVWLLVQDLSLAESELGMKMLERLREMLPARQWETQRLMQRLYGDGILIGLGVKDWGLEVDKSVGSEFVGFDELVRVAAEQVLPHVFPKFTDIAPRREASAQTYHALTRLVLKGLPATSLDINAQRWLELVAAPLGIVASRSQKVPTEQTPPTQVTTPPTDLNDAVLKVIGNGSDYRRVEAELAKSEFGLTPELTQLLIAAMLRLGWLSAFDRNGEILMPENISTPFARSIALLRPAQVLSVEEWQTVRTLLEALLGDVPETITPERQQQIWMQLREAANGWKLVAQDVSARLAQWQREMSQSERQWQRTIESIHFCAELTNLLAQPLNAADGLREFGEWAKERGMNAERLGQWRNDFEAAAEFFAQSSSLLNAMHYLTVLGWLPEDLAKQRNQLLSSLQNGEQLLAEWRNWLEDFRRFQEGYAKAYIAHHDLVYSSKDFERLRSLQQSDKVRLLAALSSLPEAPTDGREAIGRLENALAQQCGETSLTLHTHLRRSPFCPRCGLTMDKMPSVEAENIAHAVDEALAKLKAWFCADEQKAKLQRFLAAAAPQERALLEQVLYLTPASGDELWRSVLVASPILQKALSPHAVVDADLNELCGLLEGRYLTCDEATEIFRDWLKGKVPSSETRVRFVRQDSKQAQRARKGGESDAKSRRLDR</sequence>
<gene>
    <name evidence="3" type="ORF">M2350_003218</name>
</gene>
<evidence type="ECO:0000313" key="4">
    <source>
        <dbReference type="Proteomes" id="UP001204798"/>
    </source>
</evidence>
<dbReference type="Proteomes" id="UP001204798">
    <property type="component" value="Unassembled WGS sequence"/>
</dbReference>
<dbReference type="RefSeq" id="WP_259100927.1">
    <property type="nucleotide sequence ID" value="NZ_CP130454.1"/>
</dbReference>
<name>A0ABT2ES62_9BACT</name>
<dbReference type="SUPFAM" id="SSF52540">
    <property type="entry name" value="P-loop containing nucleoside triphosphate hydrolases"/>
    <property type="match status" value="1"/>
</dbReference>
<organism evidence="3 4">
    <name type="scientific">Candidatus Fervidibacter sacchari</name>
    <dbReference type="NCBI Taxonomy" id="1448929"/>
    <lineage>
        <taxon>Bacteria</taxon>
        <taxon>Candidatus Fervidibacterota</taxon>
        <taxon>Candidatus Fervidibacter</taxon>
    </lineage>
</organism>
<feature type="domain" description="DUF6079" evidence="2">
    <location>
        <begin position="64"/>
        <end position="245"/>
    </location>
</feature>
<accession>A0ABT2ES62</accession>
<dbReference type="InterPro" id="IPR027417">
    <property type="entry name" value="P-loop_NTPase"/>
</dbReference>
<dbReference type="InterPro" id="IPR045725">
    <property type="entry name" value="DUF6079_N"/>
</dbReference>
<reference evidence="3 4" key="1">
    <citation type="submission" date="2022-08" db="EMBL/GenBank/DDBJ databases">
        <title>Bacterial and archaeal communities from various locations to study Microbial Dark Matter (Phase II).</title>
        <authorList>
            <person name="Stepanauskas R."/>
        </authorList>
    </citation>
    <scope>NUCLEOTIDE SEQUENCE [LARGE SCALE GENOMIC DNA]</scope>
    <source>
        <strain evidence="3 4">PD1</strain>
    </source>
</reference>
<comment type="caution">
    <text evidence="3">The sequence shown here is derived from an EMBL/GenBank/DDBJ whole genome shotgun (WGS) entry which is preliminary data.</text>
</comment>